<feature type="compositionally biased region" description="Polar residues" evidence="1">
    <location>
        <begin position="164"/>
        <end position="178"/>
    </location>
</feature>
<dbReference type="PANTHER" id="PTHR33064:SF37">
    <property type="entry name" value="RIBONUCLEASE H"/>
    <property type="match status" value="1"/>
</dbReference>
<comment type="caution">
    <text evidence="2">The sequence shown here is derived from an EMBL/GenBank/DDBJ whole genome shotgun (WGS) entry which is preliminary data.</text>
</comment>
<feature type="region of interest" description="Disordered" evidence="1">
    <location>
        <begin position="156"/>
        <end position="203"/>
    </location>
</feature>
<dbReference type="SUPFAM" id="SSF56672">
    <property type="entry name" value="DNA/RNA polymerases"/>
    <property type="match status" value="1"/>
</dbReference>
<evidence type="ECO:0008006" key="4">
    <source>
        <dbReference type="Google" id="ProtNLM"/>
    </source>
</evidence>
<evidence type="ECO:0000313" key="2">
    <source>
        <dbReference type="EMBL" id="OWZ14905.1"/>
    </source>
</evidence>
<reference evidence="3" key="1">
    <citation type="submission" date="2017-03" db="EMBL/GenBank/DDBJ databases">
        <title>Phytopthora megakarya and P. palmivora, two closely related causual agents of cacao black pod achieved similar genome size and gene model numbers by different mechanisms.</title>
        <authorList>
            <person name="Ali S."/>
            <person name="Shao J."/>
            <person name="Larry D.J."/>
            <person name="Kronmiller B."/>
            <person name="Shen D."/>
            <person name="Strem M.D."/>
            <person name="Melnick R.L."/>
            <person name="Guiltinan M.J."/>
            <person name="Tyler B.M."/>
            <person name="Meinhardt L.W."/>
            <person name="Bailey B.A."/>
        </authorList>
    </citation>
    <scope>NUCLEOTIDE SEQUENCE [LARGE SCALE GENOMIC DNA]</scope>
    <source>
        <strain evidence="3">zdho120</strain>
    </source>
</reference>
<keyword evidence="3" id="KW-1185">Reference proteome</keyword>
<sequence>MTSVRNSFDEALLDTLCEVVWVKDKSELTEDFLWDWVTKTVESFKNRQLPNIEELFKRELSMEENQGDVEAQVTNYFHACNMLIRTNGLVSLFKTEDGTKKKCKILVNGLPARLKKKVKNEIDFRAPEAKSNVPVLFNLIMEQALDDAKIEGAVRSENGKRNQGAANNPARNNVNKQKGFSAPKPQYLGKRTRTDRIQQQVSAPKPQYLDSGAYKSCISRGDVEKLEGTDVEIVKLHQPVSCDLVGGQSLEVKEVVYLKLSLRTAAGPVNIHTPVECLIVEGDDDFLLGQDVLSMLGIDVDRQLELLAWSDGADDDDIVEDPAVSRKDEDEIKQAVELMISRALDEGFPSDRVEQLRTAIFMYDIWRVKLGDDPPAKVPPLKVRLKPGAKPYKTKARKYSPDLQHFLEEFNDTLVSLGWVYENPNARWACPALPVKKAGGANEYRQTTDYKPLNAQVEPLVGTMPNLDVD</sequence>
<dbReference type="InterPro" id="IPR021109">
    <property type="entry name" value="Peptidase_aspartic_dom_sf"/>
</dbReference>
<protein>
    <recommendedName>
        <fullName evidence="4">Reverse transcriptase</fullName>
    </recommendedName>
</protein>
<name>A0A225WBA4_9STRA</name>
<dbReference type="EMBL" id="NBNE01001235">
    <property type="protein sequence ID" value="OWZ14905.1"/>
    <property type="molecule type" value="Genomic_DNA"/>
</dbReference>
<dbReference type="Gene3D" id="3.10.10.10">
    <property type="entry name" value="HIV Type 1 Reverse Transcriptase, subunit A, domain 1"/>
    <property type="match status" value="1"/>
</dbReference>
<gene>
    <name evidence="2" type="ORF">PHMEG_00011539</name>
</gene>
<dbReference type="InterPro" id="IPR043502">
    <property type="entry name" value="DNA/RNA_pol_sf"/>
</dbReference>
<dbReference type="OrthoDB" id="128789at2759"/>
<dbReference type="InterPro" id="IPR051320">
    <property type="entry name" value="Viral_Replic_Matur_Polypro"/>
</dbReference>
<accession>A0A225WBA4</accession>
<proteinExistence type="predicted"/>
<organism evidence="2 3">
    <name type="scientific">Phytophthora megakarya</name>
    <dbReference type="NCBI Taxonomy" id="4795"/>
    <lineage>
        <taxon>Eukaryota</taxon>
        <taxon>Sar</taxon>
        <taxon>Stramenopiles</taxon>
        <taxon>Oomycota</taxon>
        <taxon>Peronosporomycetes</taxon>
        <taxon>Peronosporales</taxon>
        <taxon>Peronosporaceae</taxon>
        <taxon>Phytophthora</taxon>
    </lineage>
</organism>
<dbReference type="Proteomes" id="UP000198211">
    <property type="component" value="Unassembled WGS sequence"/>
</dbReference>
<evidence type="ECO:0000313" key="3">
    <source>
        <dbReference type="Proteomes" id="UP000198211"/>
    </source>
</evidence>
<dbReference type="AlphaFoldDB" id="A0A225WBA4"/>
<evidence type="ECO:0000256" key="1">
    <source>
        <dbReference type="SAM" id="MobiDB-lite"/>
    </source>
</evidence>
<dbReference type="PANTHER" id="PTHR33064">
    <property type="entry name" value="POL PROTEIN"/>
    <property type="match status" value="1"/>
</dbReference>
<dbReference type="Gene3D" id="2.40.70.10">
    <property type="entry name" value="Acid Proteases"/>
    <property type="match status" value="1"/>
</dbReference>